<dbReference type="InterPro" id="IPR007330">
    <property type="entry name" value="MIT_dom"/>
</dbReference>
<dbReference type="SUPFAM" id="SSF52540">
    <property type="entry name" value="P-loop containing nucleoside triphosphate hydrolases"/>
    <property type="match status" value="1"/>
</dbReference>
<evidence type="ECO:0000256" key="3">
    <source>
        <dbReference type="ARBA" id="ARBA00022490"/>
    </source>
</evidence>
<dbReference type="PANTHER" id="PTHR23074">
    <property type="entry name" value="AAA DOMAIN-CONTAINING"/>
    <property type="match status" value="1"/>
</dbReference>
<evidence type="ECO:0000259" key="6">
    <source>
        <dbReference type="SMART" id="SM00382"/>
    </source>
</evidence>
<dbReference type="Gene3D" id="3.40.50.300">
    <property type="entry name" value="P-loop containing nucleotide triphosphate hydrolases"/>
    <property type="match status" value="1"/>
</dbReference>
<evidence type="ECO:0000313" key="8">
    <source>
        <dbReference type="EMBL" id="HFQ78463.1"/>
    </source>
</evidence>
<dbReference type="GO" id="GO:0005524">
    <property type="term" value="F:ATP binding"/>
    <property type="evidence" value="ECO:0007669"/>
    <property type="project" value="UniProtKB-KW"/>
</dbReference>
<dbReference type="InterPro" id="IPR036181">
    <property type="entry name" value="MIT_dom_sf"/>
</dbReference>
<keyword evidence="5" id="KW-0067">ATP-binding</keyword>
<dbReference type="Pfam" id="PF17862">
    <property type="entry name" value="AAA_lid_3"/>
    <property type="match status" value="1"/>
</dbReference>
<evidence type="ECO:0000256" key="1">
    <source>
        <dbReference type="ARBA" id="ARBA00004370"/>
    </source>
</evidence>
<dbReference type="Gene3D" id="1.10.8.60">
    <property type="match status" value="1"/>
</dbReference>
<comment type="caution">
    <text evidence="9">The sequence shown here is derived from an EMBL/GenBank/DDBJ whole genome shotgun (WGS) entry which is preliminary data.</text>
</comment>
<keyword evidence="3" id="KW-0963">Cytoplasm</keyword>
<dbReference type="GO" id="GO:0016887">
    <property type="term" value="F:ATP hydrolysis activity"/>
    <property type="evidence" value="ECO:0007669"/>
    <property type="project" value="InterPro"/>
</dbReference>
<dbReference type="EMBL" id="DTAU01000044">
    <property type="protein sequence ID" value="HFQ78463.1"/>
    <property type="molecule type" value="Genomic_DNA"/>
</dbReference>
<dbReference type="FunFam" id="3.40.50.300:FF:001054">
    <property type="entry name" value="ATPase, AAA family, putative"/>
    <property type="match status" value="1"/>
</dbReference>
<accession>A0A7J3MZ73</accession>
<evidence type="ECO:0000256" key="2">
    <source>
        <dbReference type="ARBA" id="ARBA00004496"/>
    </source>
</evidence>
<dbReference type="InterPro" id="IPR015415">
    <property type="entry name" value="Spast_Vps4_C"/>
</dbReference>
<feature type="domain" description="MIT" evidence="7">
    <location>
        <begin position="4"/>
        <end position="81"/>
    </location>
</feature>
<proteinExistence type="predicted"/>
<dbReference type="Pfam" id="PF09336">
    <property type="entry name" value="Vps4_C"/>
    <property type="match status" value="1"/>
</dbReference>
<dbReference type="GO" id="GO:0016020">
    <property type="term" value="C:membrane"/>
    <property type="evidence" value="ECO:0007669"/>
    <property type="project" value="UniProtKB-SubCell"/>
</dbReference>
<name>A0A7J3MZ73_9CREN</name>
<evidence type="ECO:0000256" key="5">
    <source>
        <dbReference type="ARBA" id="ARBA00022840"/>
    </source>
</evidence>
<dbReference type="InterPro" id="IPR003593">
    <property type="entry name" value="AAA+_ATPase"/>
</dbReference>
<dbReference type="InterPro" id="IPR041569">
    <property type="entry name" value="AAA_lid_3"/>
</dbReference>
<dbReference type="PANTHER" id="PTHR23074:SF83">
    <property type="entry name" value="VACUOLAR PROTEIN SORTING-ASSOCIATED PROTEIN 4A"/>
    <property type="match status" value="1"/>
</dbReference>
<sequence length="377" mass="43561">MSSREYLESLARKHLNEALINEKMGNKLDAAKNYRKAAEILFMLANNYRNDTISNMYRNIAESYIRKAQELEKESQISIPLGGDNESKADIEESIKEFIVNKKPSIRFEDVVGLDEVKQTIIESVIYPYKRPDLFPFGWHKGILLYGPPGCGKTLLVAAIVNEIEGIFMYIKSSNLLSKWLGESERKVSAIFDYARKVGREKPVIVFLDEADDLLGMYEHEIGGEVRVRNQFLQELDGLTEKGEKYFIYAIAATNKPWKLDIGFLRRFQKRIYIPPPDTKTRKHLFEYYTKSLNVSNDVDFETLAVLTEGYSASDIRDIVLESYLRTIRELFRSGKIDGNPRPIAMNDFTEVLKNRKPSISLELLKKYEEWSKKYGT</sequence>
<dbReference type="Pfam" id="PF00004">
    <property type="entry name" value="AAA"/>
    <property type="match status" value="1"/>
</dbReference>
<feature type="domain" description="AAA+ ATPase" evidence="6">
    <location>
        <begin position="139"/>
        <end position="278"/>
    </location>
</feature>
<dbReference type="EMBL" id="DTDH01000159">
    <property type="protein sequence ID" value="HGT98858.1"/>
    <property type="molecule type" value="Genomic_DNA"/>
</dbReference>
<protein>
    <submittedName>
        <fullName evidence="9">AAA family ATPase</fullName>
    </submittedName>
</protein>
<dbReference type="AlphaFoldDB" id="A0A7J3MZ73"/>
<dbReference type="SUPFAM" id="SSF116846">
    <property type="entry name" value="MIT domain"/>
    <property type="match status" value="1"/>
</dbReference>
<evidence type="ECO:0000256" key="4">
    <source>
        <dbReference type="ARBA" id="ARBA00022741"/>
    </source>
</evidence>
<dbReference type="GO" id="GO:0005737">
    <property type="term" value="C:cytoplasm"/>
    <property type="evidence" value="ECO:0007669"/>
    <property type="project" value="UniProtKB-SubCell"/>
</dbReference>
<organism evidence="9">
    <name type="scientific">Ignisphaera aggregans</name>
    <dbReference type="NCBI Taxonomy" id="334771"/>
    <lineage>
        <taxon>Archaea</taxon>
        <taxon>Thermoproteota</taxon>
        <taxon>Thermoprotei</taxon>
        <taxon>Desulfurococcales</taxon>
        <taxon>Desulfurococcaceae</taxon>
        <taxon>Ignisphaera</taxon>
    </lineage>
</organism>
<evidence type="ECO:0000313" key="9">
    <source>
        <dbReference type="EMBL" id="HGT98858.1"/>
    </source>
</evidence>
<gene>
    <name evidence="8" type="ORF">ENT99_02005</name>
    <name evidence="9" type="ORF">ENU64_05455</name>
</gene>
<dbReference type="InterPro" id="IPR050304">
    <property type="entry name" value="MT-severing_AAA_ATPase"/>
</dbReference>
<dbReference type="InterPro" id="IPR027417">
    <property type="entry name" value="P-loop_NTPase"/>
</dbReference>
<dbReference type="SMART" id="SM00382">
    <property type="entry name" value="AAA"/>
    <property type="match status" value="1"/>
</dbReference>
<keyword evidence="4" id="KW-0547">Nucleotide-binding</keyword>
<dbReference type="Gene3D" id="1.20.58.80">
    <property type="entry name" value="Phosphotransferase system, lactose/cellobiose-type IIA subunit"/>
    <property type="match status" value="1"/>
</dbReference>
<dbReference type="InterPro" id="IPR003959">
    <property type="entry name" value="ATPase_AAA_core"/>
</dbReference>
<reference evidence="9" key="1">
    <citation type="journal article" date="2020" name="mSystems">
        <title>Genome- and Community-Level Interaction Insights into Carbon Utilization and Element Cycling Functions of Hydrothermarchaeota in Hydrothermal Sediment.</title>
        <authorList>
            <person name="Zhou Z."/>
            <person name="Liu Y."/>
            <person name="Xu W."/>
            <person name="Pan J."/>
            <person name="Luo Z.H."/>
            <person name="Li M."/>
        </authorList>
    </citation>
    <scope>NUCLEOTIDE SEQUENCE [LARGE SCALE GENOMIC DNA]</scope>
    <source>
        <strain evidence="8">SpSt-629</strain>
        <strain evidence="9">SpSt-688</strain>
    </source>
</reference>
<dbReference type="SMART" id="SM00745">
    <property type="entry name" value="MIT"/>
    <property type="match status" value="1"/>
</dbReference>
<comment type="subcellular location">
    <subcellularLocation>
        <location evidence="2">Cytoplasm</location>
    </subcellularLocation>
    <subcellularLocation>
        <location evidence="1">Membrane</location>
    </subcellularLocation>
</comment>
<evidence type="ECO:0000259" key="7">
    <source>
        <dbReference type="SMART" id="SM00745"/>
    </source>
</evidence>